<feature type="domain" description="Rieske" evidence="5">
    <location>
        <begin position="4"/>
        <end position="110"/>
    </location>
</feature>
<evidence type="ECO:0000313" key="7">
    <source>
        <dbReference type="Proteomes" id="UP000029273"/>
    </source>
</evidence>
<dbReference type="OrthoDB" id="9794779at2"/>
<organism evidence="6 7">
    <name type="scientific">Acidihalobacter prosperus</name>
    <dbReference type="NCBI Taxonomy" id="160660"/>
    <lineage>
        <taxon>Bacteria</taxon>
        <taxon>Pseudomonadati</taxon>
        <taxon>Pseudomonadota</taxon>
        <taxon>Gammaproteobacteria</taxon>
        <taxon>Chromatiales</taxon>
        <taxon>Ectothiorhodospiraceae</taxon>
        <taxon>Acidihalobacter</taxon>
    </lineage>
</organism>
<reference evidence="6 7" key="1">
    <citation type="journal article" date="2014" name="Genome Announc.">
        <title>Draft Genome Sequence of the Iron-Oxidizing, Acidophilic, and Halotolerant 'Thiobacillus prosperus' Type Strain DSM 5130.</title>
        <authorList>
            <person name="Ossandon F.J."/>
            <person name="Cardenas J.P."/>
            <person name="Corbett M."/>
            <person name="Quatrini R."/>
            <person name="Holmes D.S."/>
            <person name="Watkin E."/>
        </authorList>
    </citation>
    <scope>NUCLEOTIDE SEQUENCE [LARGE SCALE GENOMIC DNA]</scope>
    <source>
        <strain evidence="6 7">DSM 5130</strain>
    </source>
</reference>
<name>A0A1A6C192_9GAMM</name>
<evidence type="ECO:0000259" key="5">
    <source>
        <dbReference type="PROSITE" id="PS51296"/>
    </source>
</evidence>
<comment type="caution">
    <text evidence="6">The sequence shown here is derived from an EMBL/GenBank/DDBJ whole genome shotgun (WGS) entry which is preliminary data.</text>
</comment>
<keyword evidence="3" id="KW-0408">Iron</keyword>
<dbReference type="SUPFAM" id="SSF50022">
    <property type="entry name" value="ISP domain"/>
    <property type="match status" value="1"/>
</dbReference>
<dbReference type="InterPro" id="IPR017941">
    <property type="entry name" value="Rieske_2Fe-2S"/>
</dbReference>
<dbReference type="AlphaFoldDB" id="A0A1A6C192"/>
<dbReference type="GO" id="GO:0051537">
    <property type="term" value="F:2 iron, 2 sulfur cluster binding"/>
    <property type="evidence" value="ECO:0007669"/>
    <property type="project" value="UniProtKB-KW"/>
</dbReference>
<keyword evidence="4" id="KW-0411">Iron-sulfur</keyword>
<sequence>MNGRQPLLELESLPDPGSIALEIERHGQRLAIVVIRHQGHVHGYLNDCPHLGTPLDWVPGEVLDRDGQYIVCATHGARFRIHDGHCISGPCLGDRLTPVPLRVGNGRIYLDSPPDMPEE</sequence>
<dbReference type="Proteomes" id="UP000029273">
    <property type="component" value="Unassembled WGS sequence"/>
</dbReference>
<dbReference type="PANTHER" id="PTHR40261:SF1">
    <property type="entry name" value="RIESKE DOMAIN-CONTAINING PROTEIN"/>
    <property type="match status" value="1"/>
</dbReference>
<evidence type="ECO:0000256" key="4">
    <source>
        <dbReference type="ARBA" id="ARBA00023014"/>
    </source>
</evidence>
<protein>
    <submittedName>
        <fullName evidence="6">Iron-sulfur cluster-binding protein</fullName>
    </submittedName>
</protein>
<evidence type="ECO:0000256" key="2">
    <source>
        <dbReference type="ARBA" id="ARBA00022723"/>
    </source>
</evidence>
<dbReference type="Pfam" id="PF00355">
    <property type="entry name" value="Rieske"/>
    <property type="match status" value="1"/>
</dbReference>
<dbReference type="RefSeq" id="WP_065089722.1">
    <property type="nucleotide sequence ID" value="NZ_JQSG02000006.1"/>
</dbReference>
<dbReference type="InterPro" id="IPR036922">
    <property type="entry name" value="Rieske_2Fe-2S_sf"/>
</dbReference>
<keyword evidence="7" id="KW-1185">Reference proteome</keyword>
<evidence type="ECO:0000256" key="1">
    <source>
        <dbReference type="ARBA" id="ARBA00022714"/>
    </source>
</evidence>
<dbReference type="CDD" id="cd03467">
    <property type="entry name" value="Rieske"/>
    <property type="match status" value="1"/>
</dbReference>
<gene>
    <name evidence="6" type="ORF">Thpro_022569</name>
</gene>
<evidence type="ECO:0000313" key="6">
    <source>
        <dbReference type="EMBL" id="OBS08319.1"/>
    </source>
</evidence>
<dbReference type="PROSITE" id="PS51296">
    <property type="entry name" value="RIESKE"/>
    <property type="match status" value="1"/>
</dbReference>
<dbReference type="EMBL" id="JQSG02000006">
    <property type="protein sequence ID" value="OBS08319.1"/>
    <property type="molecule type" value="Genomic_DNA"/>
</dbReference>
<keyword evidence="1" id="KW-0001">2Fe-2S</keyword>
<proteinExistence type="predicted"/>
<dbReference type="Gene3D" id="2.102.10.10">
    <property type="entry name" value="Rieske [2Fe-2S] iron-sulphur domain"/>
    <property type="match status" value="1"/>
</dbReference>
<keyword evidence="2" id="KW-0479">Metal-binding</keyword>
<evidence type="ECO:0000256" key="3">
    <source>
        <dbReference type="ARBA" id="ARBA00023004"/>
    </source>
</evidence>
<dbReference type="PANTHER" id="PTHR40261">
    <property type="match status" value="1"/>
</dbReference>
<accession>A0A1A6C192</accession>
<dbReference type="GO" id="GO:0046872">
    <property type="term" value="F:metal ion binding"/>
    <property type="evidence" value="ECO:0007669"/>
    <property type="project" value="UniProtKB-KW"/>
</dbReference>